<dbReference type="InterPro" id="IPR001206">
    <property type="entry name" value="Diacylglycerol_kinase_cat_dom"/>
</dbReference>
<name>F0UHX8_AJEC8</name>
<dbReference type="GO" id="GO:0016042">
    <property type="term" value="P:lipid catabolic process"/>
    <property type="evidence" value="ECO:0007669"/>
    <property type="project" value="UniProtKB-KW"/>
</dbReference>
<reference evidence="6" key="1">
    <citation type="submission" date="2008-07" db="EMBL/GenBank/DDBJ databases">
        <title>Annotation of Ajellomyces capsulatus strain H88.</title>
        <authorList>
            <person name="Champion M."/>
            <person name="Cuomo C."/>
            <person name="Ma L.-J."/>
            <person name="Henn M.R."/>
            <person name="Sil A."/>
            <person name="Goldman B."/>
            <person name="Young S.K."/>
            <person name="Kodira C.D."/>
            <person name="Zeng Q."/>
            <person name="Koehrsen M."/>
            <person name="Alvarado L."/>
            <person name="Berlin A."/>
            <person name="Borenstein D."/>
            <person name="Chen Z."/>
            <person name="Engels R."/>
            <person name="Freedman E."/>
            <person name="Gellesch M."/>
            <person name="Goldberg J."/>
            <person name="Griggs A."/>
            <person name="Gujja S."/>
            <person name="Heiman D."/>
            <person name="Hepburn T."/>
            <person name="Howarth C."/>
            <person name="Jen D."/>
            <person name="Larson L."/>
            <person name="Lewis B."/>
            <person name="Mehta T."/>
            <person name="Park D."/>
            <person name="Pearson M."/>
            <person name="Roberts A."/>
            <person name="Saif S."/>
            <person name="Shea T."/>
            <person name="Shenoy N."/>
            <person name="Sisk P."/>
            <person name="Stolte C."/>
            <person name="Sykes S."/>
            <person name="Walk T."/>
            <person name="White J."/>
            <person name="Yandava C."/>
            <person name="Klein B."/>
            <person name="McEwen J.G."/>
            <person name="Puccia R."/>
            <person name="Goldman G.H."/>
            <person name="Felipe M.S."/>
            <person name="Nino-Vega G."/>
            <person name="San-Blas G."/>
            <person name="Taylor J."/>
            <person name="Mendoza L."/>
            <person name="Galagan J."/>
            <person name="Nusbaum C."/>
            <person name="Birren B."/>
        </authorList>
    </citation>
    <scope>NUCLEOTIDE SEQUENCE [LARGE SCALE GENOMIC DNA]</scope>
    <source>
        <strain evidence="6">H88</strain>
    </source>
</reference>
<feature type="region of interest" description="Disordered" evidence="3">
    <location>
        <begin position="1502"/>
        <end position="1543"/>
    </location>
</feature>
<dbReference type="GO" id="GO:0047372">
    <property type="term" value="F:monoacylglycerol lipase activity"/>
    <property type="evidence" value="ECO:0007669"/>
    <property type="project" value="TreeGrafter"/>
</dbReference>
<gene>
    <name evidence="5" type="ORF">HCEG_04702</name>
</gene>
<evidence type="ECO:0000313" key="6">
    <source>
        <dbReference type="Proteomes" id="UP000008142"/>
    </source>
</evidence>
<dbReference type="SUPFAM" id="SSF53474">
    <property type="entry name" value="alpha/beta-Hydrolases"/>
    <property type="match status" value="1"/>
</dbReference>
<keyword evidence="2" id="KW-0443">Lipid metabolism</keyword>
<dbReference type="Gene3D" id="2.60.200.40">
    <property type="match status" value="1"/>
</dbReference>
<feature type="compositionally biased region" description="Polar residues" evidence="3">
    <location>
        <begin position="1703"/>
        <end position="1714"/>
    </location>
</feature>
<feature type="compositionally biased region" description="Basic and acidic residues" evidence="3">
    <location>
        <begin position="979"/>
        <end position="990"/>
    </location>
</feature>
<dbReference type="HOGENOM" id="CLU_238899_0_0_1"/>
<feature type="region of interest" description="Disordered" evidence="3">
    <location>
        <begin position="1703"/>
        <end position="1753"/>
    </location>
</feature>
<feature type="region of interest" description="Disordered" evidence="3">
    <location>
        <begin position="1080"/>
        <end position="1099"/>
    </location>
</feature>
<proteinExistence type="inferred from homology"/>
<dbReference type="VEuPathDB" id="FungiDB:I7I53_04278"/>
<dbReference type="GO" id="GO:0016301">
    <property type="term" value="F:kinase activity"/>
    <property type="evidence" value="ECO:0007669"/>
    <property type="project" value="InterPro"/>
</dbReference>
<evidence type="ECO:0000256" key="1">
    <source>
        <dbReference type="ARBA" id="ARBA00007920"/>
    </source>
</evidence>
<feature type="region of interest" description="Disordered" evidence="3">
    <location>
        <begin position="1623"/>
        <end position="1679"/>
    </location>
</feature>
<dbReference type="Gene3D" id="3.40.50.1820">
    <property type="entry name" value="alpha/beta hydrolase"/>
    <property type="match status" value="1"/>
</dbReference>
<accession>F0UHX8</accession>
<feature type="region of interest" description="Disordered" evidence="3">
    <location>
        <begin position="979"/>
        <end position="1031"/>
    </location>
</feature>
<dbReference type="Pfam" id="PF00781">
    <property type="entry name" value="DAGK_cat"/>
    <property type="match status" value="1"/>
</dbReference>
<evidence type="ECO:0000256" key="3">
    <source>
        <dbReference type="SAM" id="MobiDB-lite"/>
    </source>
</evidence>
<dbReference type="OMA" id="NRILPYA"/>
<dbReference type="Pfam" id="PF05057">
    <property type="entry name" value="DUF676"/>
    <property type="match status" value="2"/>
</dbReference>
<feature type="compositionally biased region" description="Low complexity" evidence="3">
    <location>
        <begin position="1715"/>
        <end position="1726"/>
    </location>
</feature>
<feature type="region of interest" description="Disordered" evidence="3">
    <location>
        <begin position="921"/>
        <end position="945"/>
    </location>
</feature>
<feature type="compositionally biased region" description="Polar residues" evidence="3">
    <location>
        <begin position="994"/>
        <end position="1010"/>
    </location>
</feature>
<dbReference type="InterPro" id="IPR029058">
    <property type="entry name" value="AB_hydrolase_fold"/>
</dbReference>
<dbReference type="VEuPathDB" id="FungiDB:I7I53_04279"/>
<comment type="similarity">
    <text evidence="1">Belongs to the putative lipase ROG1 family.</text>
</comment>
<feature type="compositionally biased region" description="Basic and acidic residues" evidence="3">
    <location>
        <begin position="1727"/>
        <end position="1738"/>
    </location>
</feature>
<feature type="compositionally biased region" description="Polar residues" evidence="3">
    <location>
        <begin position="1411"/>
        <end position="1429"/>
    </location>
</feature>
<dbReference type="Gene3D" id="3.40.50.10330">
    <property type="entry name" value="Probable inorganic polyphosphate/atp-NAD kinase, domain 1"/>
    <property type="match status" value="1"/>
</dbReference>
<evidence type="ECO:0000313" key="5">
    <source>
        <dbReference type="EMBL" id="EGC45487.1"/>
    </source>
</evidence>
<feature type="compositionally biased region" description="Polar residues" evidence="3">
    <location>
        <begin position="1302"/>
        <end position="1320"/>
    </location>
</feature>
<dbReference type="InterPro" id="IPR044294">
    <property type="entry name" value="Lipase-like"/>
</dbReference>
<feature type="compositionally biased region" description="Acidic residues" evidence="3">
    <location>
        <begin position="1739"/>
        <end position="1750"/>
    </location>
</feature>
<feature type="compositionally biased region" description="Polar residues" evidence="3">
    <location>
        <begin position="1657"/>
        <end position="1679"/>
    </location>
</feature>
<sequence length="1768" mass="194437">MSILSQGLVDIEHVSHNTSTNSLTYIPTGQEKHGSGKIQAVIQEDRIVAVVPCPEDSKLTSYIWLEASDPPPPAGLPDKQKQPEYPYVLKRFEAAGECPASLREFIGSPQSHLYPAKLSASSSTNPADRNNLHIIISTLSGTHQATLFYTTLLKPLLATLHLHEHQDYCTHVTSSADTITHLTQTIFRPRAQRGIAQTIILLAGDGGLVEIIQGLTAVRAADDFVSPVVALVPMGTGNATAHSAGIVLGRDATMGLRGLVSGVAKRLPMFAARTSRGAEYVTGGGRGREPVFMSDGGGDGGEGGGGGLEIYGAVVLSWGMHASLVADSDTPEYRRFGRERFQMAAKELLFPADGSSPHVYRGRISVTTKTTDAVTGGDMLRTRLLERSEHMYVLVALCSALEKGFMISPASRPLDGRLWFVHFGPLKSEAVMEVMQLAYDEGRHVVDMRDVVGYEEVEAVRIEFCEGETEERWRRICIDGMILVVQDGGWVEKQRSCSMPMEYGVQYAYPMRGPYINLPRTIGQQLSQGDLAGETIGTEIRSGGRDRFLSGQQLQRKKQWAESGERKTVCKGGETAEKRRRRPDMVIYSVTRSERNPVTQPLLFLVDDVQSDCAYLTTNLRPTPSFSNARPDKCTPAQPSSLKRSVRFAKLSMLVTPHLYRLAQIPDNGSRAPFSYHPSFNTLTGWDVEPAEYERAAEMLLVHQVGSVRVGEVVRFTLTYTPSADRILPTPTELFVKVRNTSAIPLRAAYLHGPYTLYTSCYPASFDPNRKYEDHETRGLPQFEPNLKAGGAFDSVIPVPEDVQSSTSAADQQSITWIIEIASQVIFSTTAAVNFEVLVGRDLKSLELGIGNSTSLPVPGHVRELARRNSKSKHKNSPGPMKGVYSTAVKLVIDDTASLWSTPRFPSWSEKEDLRNLEMEQTEIATESQRDSEANSAGEAENRKKRRKVHFVVLTHGLHSNIGADMLYLKESIDAASRKAREDARNERNKAKNSHPSQPAVPTQDVSDTPSVDRQHTASEEDDDDDEHVIVRGFPGNVVRTERGIQYLGKRLAKYVLLMTYPDQPYLPLKESRSKFRAFAGNKDSTGSSGRASHSGSAIYRHEPKKSDYGYQITSISFIGHSLGGLVQTYAIAYIQKHSPEFFDCIKPINFVALASPFLGLSNENPIYVRFALDFGLVGRTGQDLGLSWTAPTKMRSGWGAMIGGLGNDSPTATHHADPKSKPLLRILPSGPAHQVLKKFRNRTVYSNVVNDGIVPLRTSCLLFLDWRGLDRVEKARRESGWVGTMAEWGWAEITGANVNTNSIRSTKRPTNSVPTNSANDDNEDDKVKNGKLIPSTKRAEGEIPEPPAESPEGPSRSFETSPELPKQSQFLTVARNTEPPSDTQPVKFAPRSYPNPFAGFLSLFRPQGKGHNQSKSSKIYRRSQTVGNNELAETPWTDGPSRSPCAEPARGDSFHQEDGHHAPPKTTILEAAGDVLKPPLPSTEYILDPSTRARTIFHDRVYHPSDIPPPPPKKNRSFFPTSSTSSLPSPTETAKSIDNQSNSSLIQTTSDSVLGTTSGMKVEEKIARAYHRDLSWRKVLVRLEPDAHNNIIVRRMFANAYGWPVVKHLVDTHFANTTAAKTADEFESGAERAMPTSRSPSESGKEVIGQVDPPGKSSTLTIQQPKPENQHPPESSETMDALRALLSPATPNRILPYAKTDITNSIDPHQPTMSVSRMSSSQSKTSHADSSRWTDRYFDDEDGEGYDSQDEAHFAGSGIRALSAADS</sequence>
<feature type="domain" description="DAGKc" evidence="4">
    <location>
        <begin position="127"/>
        <end position="277"/>
    </location>
</feature>
<feature type="compositionally biased region" description="Polar residues" evidence="3">
    <location>
        <begin position="1533"/>
        <end position="1543"/>
    </location>
</feature>
<feature type="region of interest" description="Disordered" evidence="3">
    <location>
        <begin position="1302"/>
        <end position="1466"/>
    </location>
</feature>
<dbReference type="PANTHER" id="PTHR12482">
    <property type="entry name" value="LIPASE ROG1-RELATED-RELATED"/>
    <property type="match status" value="1"/>
</dbReference>
<feature type="compositionally biased region" description="Low complexity" evidence="3">
    <location>
        <begin position="1518"/>
        <end position="1532"/>
    </location>
</feature>
<feature type="compositionally biased region" description="Low complexity" evidence="3">
    <location>
        <begin position="1085"/>
        <end position="1097"/>
    </location>
</feature>
<evidence type="ECO:0000256" key="2">
    <source>
        <dbReference type="ARBA" id="ARBA00022963"/>
    </source>
</evidence>
<dbReference type="STRING" id="544711.F0UHX8"/>
<protein>
    <submittedName>
        <fullName evidence="5">Lipase/serine esterase</fullName>
    </submittedName>
</protein>
<dbReference type="PANTHER" id="PTHR12482:SF62">
    <property type="entry name" value="LIPASE ROG1-RELATED"/>
    <property type="match status" value="1"/>
</dbReference>
<keyword evidence="2" id="KW-0442">Lipid degradation</keyword>
<dbReference type="InterPro" id="IPR007751">
    <property type="entry name" value="DUF676_lipase-like"/>
</dbReference>
<dbReference type="PROSITE" id="PS50146">
    <property type="entry name" value="DAGK"/>
    <property type="match status" value="1"/>
</dbReference>
<feature type="compositionally biased region" description="Basic and acidic residues" evidence="3">
    <location>
        <begin position="1450"/>
        <end position="1462"/>
    </location>
</feature>
<dbReference type="InterPro" id="IPR016064">
    <property type="entry name" value="NAD/diacylglycerol_kinase_sf"/>
</dbReference>
<dbReference type="OrthoDB" id="5368485at2759"/>
<evidence type="ECO:0000259" key="4">
    <source>
        <dbReference type="PROSITE" id="PS50146"/>
    </source>
</evidence>
<dbReference type="InterPro" id="IPR017438">
    <property type="entry name" value="ATP-NAD_kinase_N"/>
</dbReference>
<dbReference type="Proteomes" id="UP000008142">
    <property type="component" value="Unassembled WGS sequence"/>
</dbReference>
<dbReference type="EMBL" id="DS990639">
    <property type="protein sequence ID" value="EGC45487.1"/>
    <property type="molecule type" value="Genomic_DNA"/>
</dbReference>
<organism evidence="6">
    <name type="scientific">Ajellomyces capsulatus (strain H88)</name>
    <name type="common">Darling's disease fungus</name>
    <name type="synonym">Histoplasma capsulatum</name>
    <dbReference type="NCBI Taxonomy" id="544711"/>
    <lineage>
        <taxon>Eukaryota</taxon>
        <taxon>Fungi</taxon>
        <taxon>Dikarya</taxon>
        <taxon>Ascomycota</taxon>
        <taxon>Pezizomycotina</taxon>
        <taxon>Eurotiomycetes</taxon>
        <taxon>Eurotiomycetidae</taxon>
        <taxon>Onygenales</taxon>
        <taxon>Ajellomycetaceae</taxon>
        <taxon>Histoplasma</taxon>
    </lineage>
</organism>
<dbReference type="SUPFAM" id="SSF111331">
    <property type="entry name" value="NAD kinase/diacylglycerol kinase-like"/>
    <property type="match status" value="1"/>
</dbReference>
<feature type="compositionally biased region" description="Polar residues" evidence="3">
    <location>
        <begin position="1367"/>
        <end position="1385"/>
    </location>
</feature>